<dbReference type="Proteomes" id="UP000430146">
    <property type="component" value="Unassembled WGS sequence"/>
</dbReference>
<proteinExistence type="predicted"/>
<dbReference type="AlphaFoldDB" id="A0A5S9R5P4"/>
<dbReference type="EMBL" id="CACSIP010000035">
    <property type="protein sequence ID" value="CAA0129280.1"/>
    <property type="molecule type" value="Genomic_DNA"/>
</dbReference>
<evidence type="ECO:0000313" key="1">
    <source>
        <dbReference type="EMBL" id="CAA0129280.1"/>
    </source>
</evidence>
<gene>
    <name evidence="1" type="ORF">AELLOGFF_05506</name>
</gene>
<protein>
    <submittedName>
        <fullName evidence="1">Uncharacterized protein</fullName>
    </submittedName>
</protein>
<organism evidence="1 2">
    <name type="scientific">Mycolicibacterium vanbaalenii</name>
    <name type="common">Mycobacterium vanbaalenii</name>
    <dbReference type="NCBI Taxonomy" id="110539"/>
    <lineage>
        <taxon>Bacteria</taxon>
        <taxon>Bacillati</taxon>
        <taxon>Actinomycetota</taxon>
        <taxon>Actinomycetes</taxon>
        <taxon>Mycobacteriales</taxon>
        <taxon>Mycobacteriaceae</taxon>
        <taxon>Mycolicibacterium</taxon>
    </lineage>
</organism>
<accession>A0A5S9R5P4</accession>
<reference evidence="1 2" key="1">
    <citation type="submission" date="2019-11" db="EMBL/GenBank/DDBJ databases">
        <authorList>
            <person name="Holert J."/>
        </authorList>
    </citation>
    <scope>NUCLEOTIDE SEQUENCE [LARGE SCALE GENOMIC DNA]</scope>
    <source>
        <strain evidence="1">BC8_1</strain>
    </source>
</reference>
<dbReference type="RefSeq" id="WP_159233477.1">
    <property type="nucleotide sequence ID" value="NZ_CACSIP010000035.1"/>
</dbReference>
<evidence type="ECO:0000313" key="2">
    <source>
        <dbReference type="Proteomes" id="UP000430146"/>
    </source>
</evidence>
<keyword evidence="2" id="KW-1185">Reference proteome</keyword>
<name>A0A5S9R5P4_MYCVN</name>
<sequence>MTGDSYGEVYQAGIDAAMTEVCAAMRECDGTAEDLYLRARGRVARHERGRRAAIVAEAAR</sequence>